<dbReference type="AlphaFoldDB" id="A0AAD5UCA9"/>
<keyword evidence="2" id="KW-1185">Reference proteome</keyword>
<evidence type="ECO:0000313" key="2">
    <source>
        <dbReference type="Proteomes" id="UP001210925"/>
    </source>
</evidence>
<evidence type="ECO:0000313" key="1">
    <source>
        <dbReference type="EMBL" id="KAJ3249768.1"/>
    </source>
</evidence>
<sequence>MDYSMYVQLETAVANSTIAEVPMTIAVLDANHYSETVTDKVPQLPPPLLQNQLELKSLLMDPVVQKVMDYSMYVQLETAVANSTIAEVPMTIAVLDANHYSETVTDKVPQLPPPLLQNQLELKSLLMDPVVQKVMDYSMYVQLETAVANSTIAEVPMTIAVLVANHCSETAMGKLPPL</sequence>
<gene>
    <name evidence="1" type="ORF">HK103_004429</name>
</gene>
<dbReference type="Proteomes" id="UP001210925">
    <property type="component" value="Unassembled WGS sequence"/>
</dbReference>
<organism evidence="1 2">
    <name type="scientific">Boothiomyces macroporosus</name>
    <dbReference type="NCBI Taxonomy" id="261099"/>
    <lineage>
        <taxon>Eukaryota</taxon>
        <taxon>Fungi</taxon>
        <taxon>Fungi incertae sedis</taxon>
        <taxon>Chytridiomycota</taxon>
        <taxon>Chytridiomycota incertae sedis</taxon>
        <taxon>Chytridiomycetes</taxon>
        <taxon>Rhizophydiales</taxon>
        <taxon>Terramycetaceae</taxon>
        <taxon>Boothiomyces</taxon>
    </lineage>
</organism>
<name>A0AAD5UCA9_9FUNG</name>
<reference evidence="1" key="1">
    <citation type="submission" date="2020-05" db="EMBL/GenBank/DDBJ databases">
        <title>Phylogenomic resolution of chytrid fungi.</title>
        <authorList>
            <person name="Stajich J.E."/>
            <person name="Amses K."/>
            <person name="Simmons R."/>
            <person name="Seto K."/>
            <person name="Myers J."/>
            <person name="Bonds A."/>
            <person name="Quandt C.A."/>
            <person name="Barry K."/>
            <person name="Liu P."/>
            <person name="Grigoriev I."/>
            <person name="Longcore J.E."/>
            <person name="James T.Y."/>
        </authorList>
    </citation>
    <scope>NUCLEOTIDE SEQUENCE</scope>
    <source>
        <strain evidence="1">PLAUS21</strain>
    </source>
</reference>
<accession>A0AAD5UCA9</accession>
<dbReference type="EMBL" id="JADGKB010000364">
    <property type="protein sequence ID" value="KAJ3249768.1"/>
    <property type="molecule type" value="Genomic_DNA"/>
</dbReference>
<comment type="caution">
    <text evidence="1">The sequence shown here is derived from an EMBL/GenBank/DDBJ whole genome shotgun (WGS) entry which is preliminary data.</text>
</comment>
<protein>
    <submittedName>
        <fullName evidence="1">Uncharacterized protein</fullName>
    </submittedName>
</protein>
<proteinExistence type="predicted"/>